<dbReference type="OrthoDB" id="2671741at2759"/>
<reference evidence="3" key="2">
    <citation type="submission" date="2015-01" db="EMBL/GenBank/DDBJ databases">
        <title>Evolutionary Origins and Diversification of the Mycorrhizal Mutualists.</title>
        <authorList>
            <consortium name="DOE Joint Genome Institute"/>
            <consortium name="Mycorrhizal Genomics Consortium"/>
            <person name="Kohler A."/>
            <person name="Kuo A."/>
            <person name="Nagy L.G."/>
            <person name="Floudas D."/>
            <person name="Copeland A."/>
            <person name="Barry K.W."/>
            <person name="Cichocki N."/>
            <person name="Veneault-Fourrey C."/>
            <person name="LaButti K."/>
            <person name="Lindquist E.A."/>
            <person name="Lipzen A."/>
            <person name="Lundell T."/>
            <person name="Morin E."/>
            <person name="Murat C."/>
            <person name="Riley R."/>
            <person name="Ohm R."/>
            <person name="Sun H."/>
            <person name="Tunlid A."/>
            <person name="Henrissat B."/>
            <person name="Grigoriev I.V."/>
            <person name="Hibbett D.S."/>
            <person name="Martin F."/>
        </authorList>
    </citation>
    <scope>NUCLEOTIDE SEQUENCE [LARGE SCALE GENOMIC DNA]</scope>
    <source>
        <strain evidence="3">F 1598</strain>
    </source>
</reference>
<evidence type="ECO:0000313" key="2">
    <source>
        <dbReference type="EMBL" id="KIM82238.1"/>
    </source>
</evidence>
<dbReference type="Proteomes" id="UP000054166">
    <property type="component" value="Unassembled WGS sequence"/>
</dbReference>
<protein>
    <submittedName>
        <fullName evidence="2">Uncharacterized protein</fullName>
    </submittedName>
</protein>
<dbReference type="InParanoid" id="A0A0C3B7K9"/>
<dbReference type="AlphaFoldDB" id="A0A0C3B7K9"/>
<sequence length="144" mass="16465">MESFVQLPSIIFSEKVQSCLHSLTGRPPLVQQVACFGIALLIAIEHSYFLWAQKKSNNPAYFTTAMNLYKKSLNPDHVIKAMNEAFHEDQKVSFRWLGTSAREGARKILTNKLLKIAMDNCLSKDSLEEELKIAKEVDMKDWMD</sequence>
<keyword evidence="1" id="KW-1133">Transmembrane helix</keyword>
<dbReference type="EMBL" id="KN832995">
    <property type="protein sequence ID" value="KIM82238.1"/>
    <property type="molecule type" value="Genomic_DNA"/>
</dbReference>
<name>A0A0C3B7K9_PILCF</name>
<gene>
    <name evidence="2" type="ORF">PILCRDRAFT_473525</name>
</gene>
<proteinExistence type="predicted"/>
<keyword evidence="1" id="KW-0812">Transmembrane</keyword>
<evidence type="ECO:0000313" key="3">
    <source>
        <dbReference type="Proteomes" id="UP000054166"/>
    </source>
</evidence>
<organism evidence="2 3">
    <name type="scientific">Piloderma croceum (strain F 1598)</name>
    <dbReference type="NCBI Taxonomy" id="765440"/>
    <lineage>
        <taxon>Eukaryota</taxon>
        <taxon>Fungi</taxon>
        <taxon>Dikarya</taxon>
        <taxon>Basidiomycota</taxon>
        <taxon>Agaricomycotina</taxon>
        <taxon>Agaricomycetes</taxon>
        <taxon>Agaricomycetidae</taxon>
        <taxon>Atheliales</taxon>
        <taxon>Atheliaceae</taxon>
        <taxon>Piloderma</taxon>
    </lineage>
</organism>
<feature type="transmembrane region" description="Helical" evidence="1">
    <location>
        <begin position="29"/>
        <end position="51"/>
    </location>
</feature>
<evidence type="ECO:0000256" key="1">
    <source>
        <dbReference type="SAM" id="Phobius"/>
    </source>
</evidence>
<keyword evidence="1" id="KW-0472">Membrane</keyword>
<accession>A0A0C3B7K9</accession>
<reference evidence="2 3" key="1">
    <citation type="submission" date="2014-04" db="EMBL/GenBank/DDBJ databases">
        <authorList>
            <consortium name="DOE Joint Genome Institute"/>
            <person name="Kuo A."/>
            <person name="Tarkka M."/>
            <person name="Buscot F."/>
            <person name="Kohler A."/>
            <person name="Nagy L.G."/>
            <person name="Floudas D."/>
            <person name="Copeland A."/>
            <person name="Barry K.W."/>
            <person name="Cichocki N."/>
            <person name="Veneault-Fourrey C."/>
            <person name="LaButti K."/>
            <person name="Lindquist E.A."/>
            <person name="Lipzen A."/>
            <person name="Lundell T."/>
            <person name="Morin E."/>
            <person name="Murat C."/>
            <person name="Sun H."/>
            <person name="Tunlid A."/>
            <person name="Henrissat B."/>
            <person name="Grigoriev I.V."/>
            <person name="Hibbett D.S."/>
            <person name="Martin F."/>
            <person name="Nordberg H.P."/>
            <person name="Cantor M.N."/>
            <person name="Hua S.X."/>
        </authorList>
    </citation>
    <scope>NUCLEOTIDE SEQUENCE [LARGE SCALE GENOMIC DNA]</scope>
    <source>
        <strain evidence="2 3">F 1598</strain>
    </source>
</reference>
<keyword evidence="3" id="KW-1185">Reference proteome</keyword>
<dbReference type="HOGENOM" id="CLU_150839_0_0_1"/>